<protein>
    <submittedName>
        <fullName evidence="1">Related to DUF967 domain protein</fullName>
    </submittedName>
</protein>
<dbReference type="InterPro" id="IPR005624">
    <property type="entry name" value="PduO/GlcC-like"/>
</dbReference>
<dbReference type="Gene3D" id="3.30.450.150">
    <property type="entry name" value="Haem-degrading domain"/>
    <property type="match status" value="1"/>
</dbReference>
<gene>
    <name evidence="1" type="ORF">DNG_07045</name>
</gene>
<dbReference type="InterPro" id="IPR010371">
    <property type="entry name" value="YBR137W-like"/>
</dbReference>
<dbReference type="Pfam" id="PF03928">
    <property type="entry name" value="HbpS-like"/>
    <property type="match status" value="1"/>
</dbReference>
<organism evidence="1 2">
    <name type="scientific">Cephalotrichum gorgonifer</name>
    <dbReference type="NCBI Taxonomy" id="2041049"/>
    <lineage>
        <taxon>Eukaryota</taxon>
        <taxon>Fungi</taxon>
        <taxon>Dikarya</taxon>
        <taxon>Ascomycota</taxon>
        <taxon>Pezizomycotina</taxon>
        <taxon>Sordariomycetes</taxon>
        <taxon>Hypocreomycetidae</taxon>
        <taxon>Microascales</taxon>
        <taxon>Microascaceae</taxon>
        <taxon>Cephalotrichum</taxon>
    </lineage>
</organism>
<dbReference type="SUPFAM" id="SSF143744">
    <property type="entry name" value="GlcG-like"/>
    <property type="match status" value="1"/>
</dbReference>
<dbReference type="GO" id="GO:0072380">
    <property type="term" value="C:TRC complex"/>
    <property type="evidence" value="ECO:0007669"/>
    <property type="project" value="TreeGrafter"/>
</dbReference>
<proteinExistence type="predicted"/>
<dbReference type="PANTHER" id="PTHR28255">
    <property type="match status" value="1"/>
</dbReference>
<accession>A0AAE8N3W6</accession>
<evidence type="ECO:0000313" key="1">
    <source>
        <dbReference type="EMBL" id="SPO04360.1"/>
    </source>
</evidence>
<reference evidence="1" key="1">
    <citation type="submission" date="2018-03" db="EMBL/GenBank/DDBJ databases">
        <authorList>
            <person name="Guldener U."/>
        </authorList>
    </citation>
    <scope>NUCLEOTIDE SEQUENCE</scope>
</reference>
<keyword evidence="2" id="KW-1185">Reference proteome</keyword>
<dbReference type="PANTHER" id="PTHR28255:SF1">
    <property type="entry name" value="UPF0303 PROTEIN YBR137W"/>
    <property type="match status" value="1"/>
</dbReference>
<evidence type="ECO:0000313" key="2">
    <source>
        <dbReference type="Proteomes" id="UP001187682"/>
    </source>
</evidence>
<dbReference type="AlphaFoldDB" id="A0AAE8N3W6"/>
<dbReference type="InterPro" id="IPR038084">
    <property type="entry name" value="PduO/GlcC-like_sf"/>
</dbReference>
<dbReference type="GO" id="GO:0006620">
    <property type="term" value="P:post-translational protein targeting to endoplasmic reticulum membrane"/>
    <property type="evidence" value="ECO:0007669"/>
    <property type="project" value="TreeGrafter"/>
</dbReference>
<dbReference type="EMBL" id="ONZQ02000010">
    <property type="protein sequence ID" value="SPO04360.1"/>
    <property type="molecule type" value="Genomic_DNA"/>
</dbReference>
<dbReference type="Proteomes" id="UP001187682">
    <property type="component" value="Unassembled WGS sequence"/>
</dbReference>
<sequence>MSHQVLRRRSAIGAGHEAAVKAVRNLNGSAVTINSPPEDVETLTARGDSFTFDAFTSVDAWELGNLLYARLAPEPRPALISITLANGLTVFQTTTGAGVNPDNEVWVQRKRRSVMRWGCSSWFLNCKYAGDQAAFAAKFGLSDEQAAGYAIHGGAIPIRVRGVEGLVAVVVVSGLKQHEDHGVIVDVVEENWEPVA</sequence>
<comment type="caution">
    <text evidence="1">The sequence shown here is derived from an EMBL/GenBank/DDBJ whole genome shotgun (WGS) entry which is preliminary data.</text>
</comment>
<name>A0AAE8N3W6_9PEZI</name>